<dbReference type="InParanoid" id="B4DBZ5"/>
<comment type="pathway">
    <text evidence="2">Glycan metabolism; osmoregulated periplasmic glucan (OPG) biosynthesis.</text>
</comment>
<dbReference type="EMBL" id="ABVL01000042">
    <property type="protein sequence ID" value="EDY16042.1"/>
    <property type="molecule type" value="Genomic_DNA"/>
</dbReference>
<evidence type="ECO:0000256" key="4">
    <source>
        <dbReference type="ARBA" id="ARBA00022764"/>
    </source>
</evidence>
<comment type="subcellular location">
    <subcellularLocation>
        <location evidence="1">Periplasm</location>
    </subcellularLocation>
</comment>
<reference evidence="7 8" key="1">
    <citation type="journal article" date="2011" name="J. Bacteriol.">
        <title>Genome sequence of Chthoniobacter flavus Ellin428, an aerobic heterotrophic soil bacterium.</title>
        <authorList>
            <person name="Kant R."/>
            <person name="van Passel M.W."/>
            <person name="Palva A."/>
            <person name="Lucas S."/>
            <person name="Lapidus A."/>
            <person name="Glavina Del Rio T."/>
            <person name="Dalin E."/>
            <person name="Tice H."/>
            <person name="Bruce D."/>
            <person name="Goodwin L."/>
            <person name="Pitluck S."/>
            <person name="Larimer F.W."/>
            <person name="Land M.L."/>
            <person name="Hauser L."/>
            <person name="Sangwan P."/>
            <person name="de Vos W.M."/>
            <person name="Janssen P.H."/>
            <person name="Smidt H."/>
        </authorList>
    </citation>
    <scope>NUCLEOTIDE SEQUENCE [LARGE SCALE GENOMIC DNA]</scope>
    <source>
        <strain evidence="7 8">Ellin428</strain>
    </source>
</reference>
<dbReference type="UniPathway" id="UPA00637"/>
<dbReference type="InterPro" id="IPR007444">
    <property type="entry name" value="Glucan_biosyn_MdoG_C"/>
</dbReference>
<name>B4DBZ5_9BACT</name>
<dbReference type="AlphaFoldDB" id="B4DBZ5"/>
<dbReference type="InterPro" id="IPR014756">
    <property type="entry name" value="Ig_E-set"/>
</dbReference>
<dbReference type="PANTHER" id="PTHR30504">
    <property type="entry name" value="GLUCANS BIOSYNTHESIS PROTEIN"/>
    <property type="match status" value="1"/>
</dbReference>
<evidence type="ECO:0000256" key="1">
    <source>
        <dbReference type="ARBA" id="ARBA00004418"/>
    </source>
</evidence>
<sequence length="521" mass="59718">MSVRFLIFLGTLLLPIVEVAAQVEKVEVNFDYVTGVAAQRAKEPFHSPRAEMPDVLKQDKLNYDAYRKIRFKKDRDFWLGDKLPFHAEFFHPGYIYQEPVKIYEFTKGFVQRIRFVRDWFDYGNLKIENQIPADTGYAGFKMFHPINKPGEFDEIASFLGASYFRMLGKDQHYGASARGLALDCGEPDRPEEFPIFTDFWLGKPAPTDKSLLVYAVLDSVSCTGAFQIRITPGETTIADVDVVLFFRSPEKVLAVNKDRKPLATIGIAPLTSMFWFGENSERKFDDYRPEVHDSDGLLLKMESGETVWRPLNNASVMRHSVFAAHNIRGFGLLQRDRDYSHYEELFNLYHEVPSIWIKPKGDWGDGEVHLVELPTHYEGLDNIVAFWNPKVKPAPLEPFRLGYQLLWTRETDFQLSENEVVATRIGLDNNDQTKRQVHLDFSGPALDAIPEKEPPTAVVNCSANAKIYETQVIPNPFTHTWRVILKFEPKAGNKDPVDLRCTLQRAGMPVSETWAFLWSPP</sequence>
<feature type="domain" description="Glucan biosynthesis periplasmic MdoG C-terminal" evidence="6">
    <location>
        <begin position="30"/>
        <end position="518"/>
    </location>
</feature>
<feature type="signal peptide" evidence="5">
    <location>
        <begin position="1"/>
        <end position="20"/>
    </location>
</feature>
<evidence type="ECO:0000256" key="5">
    <source>
        <dbReference type="SAM" id="SignalP"/>
    </source>
</evidence>
<evidence type="ECO:0000313" key="8">
    <source>
        <dbReference type="Proteomes" id="UP000005824"/>
    </source>
</evidence>
<dbReference type="InterPro" id="IPR011013">
    <property type="entry name" value="Gal_mutarotase_sf_dom"/>
</dbReference>
<dbReference type="Gene3D" id="2.70.98.10">
    <property type="match status" value="1"/>
</dbReference>
<dbReference type="GO" id="GO:0030246">
    <property type="term" value="F:carbohydrate binding"/>
    <property type="evidence" value="ECO:0007669"/>
    <property type="project" value="InterPro"/>
</dbReference>
<dbReference type="SUPFAM" id="SSF74650">
    <property type="entry name" value="Galactose mutarotase-like"/>
    <property type="match status" value="1"/>
</dbReference>
<protein>
    <submittedName>
        <fullName evidence="7">Periplasmic glucan biosynthesis protein MdoG</fullName>
    </submittedName>
</protein>
<organism evidence="7 8">
    <name type="scientific">Chthoniobacter flavus Ellin428</name>
    <dbReference type="NCBI Taxonomy" id="497964"/>
    <lineage>
        <taxon>Bacteria</taxon>
        <taxon>Pseudomonadati</taxon>
        <taxon>Verrucomicrobiota</taxon>
        <taxon>Spartobacteria</taxon>
        <taxon>Chthoniobacterales</taxon>
        <taxon>Chthoniobacteraceae</taxon>
        <taxon>Chthoniobacter</taxon>
    </lineage>
</organism>
<dbReference type="PANTHER" id="PTHR30504:SF2">
    <property type="entry name" value="GLUCANS BIOSYNTHESIS PROTEIN G"/>
    <property type="match status" value="1"/>
</dbReference>
<dbReference type="GO" id="GO:0051274">
    <property type="term" value="P:beta-glucan biosynthetic process"/>
    <property type="evidence" value="ECO:0007669"/>
    <property type="project" value="TreeGrafter"/>
</dbReference>
<dbReference type="GO" id="GO:0030288">
    <property type="term" value="C:outer membrane-bounded periplasmic space"/>
    <property type="evidence" value="ECO:0007669"/>
    <property type="project" value="TreeGrafter"/>
</dbReference>
<dbReference type="InterPro" id="IPR014438">
    <property type="entry name" value="Glucan_biosyn_MdoG/MdoD"/>
</dbReference>
<dbReference type="RefSeq" id="WP_006983753.1">
    <property type="nucleotide sequence ID" value="NZ_ABVL01000042.1"/>
</dbReference>
<dbReference type="SUPFAM" id="SSF81296">
    <property type="entry name" value="E set domains"/>
    <property type="match status" value="1"/>
</dbReference>
<keyword evidence="8" id="KW-1185">Reference proteome</keyword>
<evidence type="ECO:0000256" key="2">
    <source>
        <dbReference type="ARBA" id="ARBA00005001"/>
    </source>
</evidence>
<keyword evidence="5" id="KW-0732">Signal</keyword>
<dbReference type="eggNOG" id="COG3131">
    <property type="taxonomic scope" value="Bacteria"/>
</dbReference>
<comment type="caution">
    <text evidence="7">The sequence shown here is derived from an EMBL/GenBank/DDBJ whole genome shotgun (WGS) entry which is preliminary data.</text>
</comment>
<dbReference type="STRING" id="497964.CfE428DRAFT_6436"/>
<comment type="similarity">
    <text evidence="3">Belongs to the OpgD/OpgG family.</text>
</comment>
<dbReference type="Proteomes" id="UP000005824">
    <property type="component" value="Unassembled WGS sequence"/>
</dbReference>
<gene>
    <name evidence="7" type="ORF">CfE428DRAFT_6436</name>
</gene>
<dbReference type="InterPro" id="IPR013783">
    <property type="entry name" value="Ig-like_fold"/>
</dbReference>
<dbReference type="FunCoup" id="B4DBZ5">
    <property type="interactions" value="62"/>
</dbReference>
<proteinExistence type="inferred from homology"/>
<evidence type="ECO:0000259" key="6">
    <source>
        <dbReference type="Pfam" id="PF04349"/>
    </source>
</evidence>
<dbReference type="Gene3D" id="2.60.40.10">
    <property type="entry name" value="Immunoglobulins"/>
    <property type="match status" value="1"/>
</dbReference>
<dbReference type="InterPro" id="IPR014718">
    <property type="entry name" value="GH-type_carb-bd"/>
</dbReference>
<dbReference type="Pfam" id="PF04349">
    <property type="entry name" value="MdoG"/>
    <property type="match status" value="1"/>
</dbReference>
<accession>B4DBZ5</accession>
<feature type="chain" id="PRO_5002803122" evidence="5">
    <location>
        <begin position="21"/>
        <end position="521"/>
    </location>
</feature>
<keyword evidence="4" id="KW-0574">Periplasm</keyword>
<dbReference type="PIRSF" id="PIRSF006281">
    <property type="entry name" value="MdoG"/>
    <property type="match status" value="1"/>
</dbReference>
<evidence type="ECO:0000313" key="7">
    <source>
        <dbReference type="EMBL" id="EDY16042.1"/>
    </source>
</evidence>
<dbReference type="GO" id="GO:0003824">
    <property type="term" value="F:catalytic activity"/>
    <property type="evidence" value="ECO:0007669"/>
    <property type="project" value="InterPro"/>
</dbReference>
<evidence type="ECO:0000256" key="3">
    <source>
        <dbReference type="ARBA" id="ARBA00009284"/>
    </source>
</evidence>